<protein>
    <submittedName>
        <fullName evidence="1">Uncharacterized protein</fullName>
    </submittedName>
</protein>
<reference evidence="1" key="4">
    <citation type="submission" date="2019-03" db="UniProtKB">
        <authorList>
            <consortium name="EnsemblPlants"/>
        </authorList>
    </citation>
    <scope>IDENTIFICATION</scope>
</reference>
<dbReference type="Gramene" id="AET6Gv20668300.1">
    <property type="protein sequence ID" value="AET6Gv20668300.1"/>
    <property type="gene ID" value="AET6Gv20668300"/>
</dbReference>
<evidence type="ECO:0000313" key="1">
    <source>
        <dbReference type="EnsemblPlants" id="AET6Gv20668300.1"/>
    </source>
</evidence>
<keyword evidence="2" id="KW-1185">Reference proteome</keyword>
<reference evidence="1" key="5">
    <citation type="journal article" date="2021" name="G3 (Bethesda)">
        <title>Aegilops tauschii genome assembly Aet v5.0 features greater sequence contiguity and improved annotation.</title>
        <authorList>
            <person name="Wang L."/>
            <person name="Zhu T."/>
            <person name="Rodriguez J.C."/>
            <person name="Deal K.R."/>
            <person name="Dubcovsky J."/>
            <person name="McGuire P.E."/>
            <person name="Lux T."/>
            <person name="Spannagl M."/>
            <person name="Mayer K.F.X."/>
            <person name="Baldrich P."/>
            <person name="Meyers B.C."/>
            <person name="Huo N."/>
            <person name="Gu Y.Q."/>
            <person name="Zhou H."/>
            <person name="Devos K.M."/>
            <person name="Bennetzen J.L."/>
            <person name="Unver T."/>
            <person name="Budak H."/>
            <person name="Gulick P.J."/>
            <person name="Galiba G."/>
            <person name="Kalapos B."/>
            <person name="Nelson D.R."/>
            <person name="Li P."/>
            <person name="You F.M."/>
            <person name="Luo M.C."/>
            <person name="Dvorak J."/>
        </authorList>
    </citation>
    <scope>NUCLEOTIDE SEQUENCE [LARGE SCALE GENOMIC DNA]</scope>
    <source>
        <strain evidence="1">cv. AL8/78</strain>
    </source>
</reference>
<accession>A0A453PAA5</accession>
<name>A0A453PAA5_AEGTS</name>
<dbReference type="AlphaFoldDB" id="A0A453PAA5"/>
<reference evidence="2" key="2">
    <citation type="journal article" date="2017" name="Nat. Plants">
        <title>The Aegilops tauschii genome reveals multiple impacts of transposons.</title>
        <authorList>
            <person name="Zhao G."/>
            <person name="Zou C."/>
            <person name="Li K."/>
            <person name="Wang K."/>
            <person name="Li T."/>
            <person name="Gao L."/>
            <person name="Zhang X."/>
            <person name="Wang H."/>
            <person name="Yang Z."/>
            <person name="Liu X."/>
            <person name="Jiang W."/>
            <person name="Mao L."/>
            <person name="Kong X."/>
            <person name="Jiao Y."/>
            <person name="Jia J."/>
        </authorList>
    </citation>
    <scope>NUCLEOTIDE SEQUENCE [LARGE SCALE GENOMIC DNA]</scope>
    <source>
        <strain evidence="2">cv. AL8/78</strain>
    </source>
</reference>
<organism evidence="1 2">
    <name type="scientific">Aegilops tauschii subsp. strangulata</name>
    <name type="common">Goatgrass</name>
    <dbReference type="NCBI Taxonomy" id="200361"/>
    <lineage>
        <taxon>Eukaryota</taxon>
        <taxon>Viridiplantae</taxon>
        <taxon>Streptophyta</taxon>
        <taxon>Embryophyta</taxon>
        <taxon>Tracheophyta</taxon>
        <taxon>Spermatophyta</taxon>
        <taxon>Magnoliopsida</taxon>
        <taxon>Liliopsida</taxon>
        <taxon>Poales</taxon>
        <taxon>Poaceae</taxon>
        <taxon>BOP clade</taxon>
        <taxon>Pooideae</taxon>
        <taxon>Triticodae</taxon>
        <taxon>Triticeae</taxon>
        <taxon>Triticinae</taxon>
        <taxon>Aegilops</taxon>
    </lineage>
</organism>
<dbReference type="EnsemblPlants" id="AET6Gv20668300.1">
    <property type="protein sequence ID" value="AET6Gv20668300.1"/>
    <property type="gene ID" value="AET6Gv20668300"/>
</dbReference>
<reference evidence="1" key="3">
    <citation type="journal article" date="2017" name="Nature">
        <title>Genome sequence of the progenitor of the wheat D genome Aegilops tauschii.</title>
        <authorList>
            <person name="Luo M.C."/>
            <person name="Gu Y.Q."/>
            <person name="Puiu D."/>
            <person name="Wang H."/>
            <person name="Twardziok S.O."/>
            <person name="Deal K.R."/>
            <person name="Huo N."/>
            <person name="Zhu T."/>
            <person name="Wang L."/>
            <person name="Wang Y."/>
            <person name="McGuire P.E."/>
            <person name="Liu S."/>
            <person name="Long H."/>
            <person name="Ramasamy R.K."/>
            <person name="Rodriguez J.C."/>
            <person name="Van S.L."/>
            <person name="Yuan L."/>
            <person name="Wang Z."/>
            <person name="Xia Z."/>
            <person name="Xiao L."/>
            <person name="Anderson O.D."/>
            <person name="Ouyang S."/>
            <person name="Liang Y."/>
            <person name="Zimin A.V."/>
            <person name="Pertea G."/>
            <person name="Qi P."/>
            <person name="Bennetzen J.L."/>
            <person name="Dai X."/>
            <person name="Dawson M.W."/>
            <person name="Muller H.G."/>
            <person name="Kugler K."/>
            <person name="Rivarola-Duarte L."/>
            <person name="Spannagl M."/>
            <person name="Mayer K.F.X."/>
            <person name="Lu F.H."/>
            <person name="Bevan M.W."/>
            <person name="Leroy P."/>
            <person name="Li P."/>
            <person name="You F.M."/>
            <person name="Sun Q."/>
            <person name="Liu Z."/>
            <person name="Lyons E."/>
            <person name="Wicker T."/>
            <person name="Salzberg S.L."/>
            <person name="Devos K.M."/>
            <person name="Dvorak J."/>
        </authorList>
    </citation>
    <scope>NUCLEOTIDE SEQUENCE [LARGE SCALE GENOMIC DNA]</scope>
    <source>
        <strain evidence="1">cv. AL8/78</strain>
    </source>
</reference>
<proteinExistence type="predicted"/>
<evidence type="ECO:0000313" key="2">
    <source>
        <dbReference type="Proteomes" id="UP000015105"/>
    </source>
</evidence>
<reference evidence="2" key="1">
    <citation type="journal article" date="2014" name="Science">
        <title>Ancient hybridizations among the ancestral genomes of bread wheat.</title>
        <authorList>
            <consortium name="International Wheat Genome Sequencing Consortium,"/>
            <person name="Marcussen T."/>
            <person name="Sandve S.R."/>
            <person name="Heier L."/>
            <person name="Spannagl M."/>
            <person name="Pfeifer M."/>
            <person name="Jakobsen K.S."/>
            <person name="Wulff B.B."/>
            <person name="Steuernagel B."/>
            <person name="Mayer K.F."/>
            <person name="Olsen O.A."/>
        </authorList>
    </citation>
    <scope>NUCLEOTIDE SEQUENCE [LARGE SCALE GENOMIC DNA]</scope>
    <source>
        <strain evidence="2">cv. AL8/78</strain>
    </source>
</reference>
<sequence>MRKFSLQCRTSLKNAQFKGTFLKNAQFKGTFLKNADSNYLTYLVRH</sequence>
<dbReference type="Proteomes" id="UP000015105">
    <property type="component" value="Chromosome 6D"/>
</dbReference>